<evidence type="ECO:0000259" key="2">
    <source>
        <dbReference type="Pfam" id="PF01822"/>
    </source>
</evidence>
<accession>T1FHN0</accession>
<reference evidence="3 5" key="2">
    <citation type="journal article" date="2013" name="Nature">
        <title>Insights into bilaterian evolution from three spiralian genomes.</title>
        <authorList>
            <person name="Simakov O."/>
            <person name="Marletaz F."/>
            <person name="Cho S.J."/>
            <person name="Edsinger-Gonzales E."/>
            <person name="Havlak P."/>
            <person name="Hellsten U."/>
            <person name="Kuo D.H."/>
            <person name="Larsson T."/>
            <person name="Lv J."/>
            <person name="Arendt D."/>
            <person name="Savage R."/>
            <person name="Osoegawa K."/>
            <person name="de Jong P."/>
            <person name="Grimwood J."/>
            <person name="Chapman J.A."/>
            <person name="Shapiro H."/>
            <person name="Aerts A."/>
            <person name="Otillar R.P."/>
            <person name="Terry A.Y."/>
            <person name="Boore J.L."/>
            <person name="Grigoriev I.V."/>
            <person name="Lindberg D.R."/>
            <person name="Seaver E.C."/>
            <person name="Weisblat D.A."/>
            <person name="Putnam N.H."/>
            <person name="Rokhsar D.S."/>
        </authorList>
    </citation>
    <scope>NUCLEOTIDE SEQUENCE</scope>
</reference>
<sequence length="118" mass="13038">MTSHNNMERIFFLIICYLVSVLSFAPLGCYMTTPSDKNDMRQGMAASDMTVLQCVTKCRQDGKAYAGLLVQTNCWCGEEFGRTSAMTGEGETWGIIRGSGGSIRGQLWVYWAGGRCEL</sequence>
<keyword evidence="5" id="KW-1185">Reference proteome</keyword>
<evidence type="ECO:0000256" key="1">
    <source>
        <dbReference type="SAM" id="Phobius"/>
    </source>
</evidence>
<reference evidence="5" key="1">
    <citation type="submission" date="2012-12" db="EMBL/GenBank/DDBJ databases">
        <authorList>
            <person name="Hellsten U."/>
            <person name="Grimwood J."/>
            <person name="Chapman J.A."/>
            <person name="Shapiro H."/>
            <person name="Aerts A."/>
            <person name="Otillar R.P."/>
            <person name="Terry A.Y."/>
            <person name="Boore J.L."/>
            <person name="Simakov O."/>
            <person name="Marletaz F."/>
            <person name="Cho S.-J."/>
            <person name="Edsinger-Gonzales E."/>
            <person name="Havlak P."/>
            <person name="Kuo D.-H."/>
            <person name="Larsson T."/>
            <person name="Lv J."/>
            <person name="Arendt D."/>
            <person name="Savage R."/>
            <person name="Osoegawa K."/>
            <person name="de Jong P."/>
            <person name="Lindberg D.R."/>
            <person name="Seaver E.C."/>
            <person name="Weisblat D.A."/>
            <person name="Putnam N.H."/>
            <person name="Grigoriev I.V."/>
            <person name="Rokhsar D.S."/>
        </authorList>
    </citation>
    <scope>NUCLEOTIDE SEQUENCE</scope>
</reference>
<proteinExistence type="predicted"/>
<dbReference type="RefSeq" id="XP_009030050.1">
    <property type="nucleotide sequence ID" value="XM_009031802.1"/>
</dbReference>
<dbReference type="HOGENOM" id="CLU_2075711_0_0_1"/>
<dbReference type="KEGG" id="hro:HELRODRAFT_182046"/>
<evidence type="ECO:0000313" key="5">
    <source>
        <dbReference type="Proteomes" id="UP000015101"/>
    </source>
</evidence>
<keyword evidence="1" id="KW-0472">Membrane</keyword>
<dbReference type="InterPro" id="IPR002889">
    <property type="entry name" value="WSC_carb-bd"/>
</dbReference>
<keyword evidence="1" id="KW-0812">Transmembrane</keyword>
<name>T1FHN0_HELRO</name>
<dbReference type="CTD" id="20208329"/>
<keyword evidence="1" id="KW-1133">Transmembrane helix</keyword>
<dbReference type="InParanoid" id="T1FHN0"/>
<evidence type="ECO:0000313" key="4">
    <source>
        <dbReference type="EnsemblMetazoa" id="HelroP182046"/>
    </source>
</evidence>
<dbReference type="GeneID" id="20208329"/>
<dbReference type="Pfam" id="PF01822">
    <property type="entry name" value="WSC"/>
    <property type="match status" value="1"/>
</dbReference>
<reference evidence="4" key="3">
    <citation type="submission" date="2015-06" db="UniProtKB">
        <authorList>
            <consortium name="EnsemblMetazoa"/>
        </authorList>
    </citation>
    <scope>IDENTIFICATION</scope>
</reference>
<gene>
    <name evidence="4" type="primary">20208329</name>
    <name evidence="3" type="ORF">HELRODRAFT_182046</name>
</gene>
<evidence type="ECO:0000313" key="3">
    <source>
        <dbReference type="EMBL" id="ESN91868.1"/>
    </source>
</evidence>
<dbReference type="EnsemblMetazoa" id="HelroT182046">
    <property type="protein sequence ID" value="HelroP182046"/>
    <property type="gene ID" value="HelroG182046"/>
</dbReference>
<protein>
    <recommendedName>
        <fullName evidence="2">WSC domain-containing protein</fullName>
    </recommendedName>
</protein>
<dbReference type="EMBL" id="KB097694">
    <property type="protein sequence ID" value="ESN91868.1"/>
    <property type="molecule type" value="Genomic_DNA"/>
</dbReference>
<feature type="transmembrane region" description="Helical" evidence="1">
    <location>
        <begin position="12"/>
        <end position="31"/>
    </location>
</feature>
<dbReference type="EMBL" id="AMQM01007952">
    <property type="status" value="NOT_ANNOTATED_CDS"/>
    <property type="molecule type" value="Genomic_DNA"/>
</dbReference>
<dbReference type="Proteomes" id="UP000015101">
    <property type="component" value="Unassembled WGS sequence"/>
</dbReference>
<dbReference type="AlphaFoldDB" id="T1FHN0"/>
<organism evidence="4 5">
    <name type="scientific">Helobdella robusta</name>
    <name type="common">Californian leech</name>
    <dbReference type="NCBI Taxonomy" id="6412"/>
    <lineage>
        <taxon>Eukaryota</taxon>
        <taxon>Metazoa</taxon>
        <taxon>Spiralia</taxon>
        <taxon>Lophotrochozoa</taxon>
        <taxon>Annelida</taxon>
        <taxon>Clitellata</taxon>
        <taxon>Hirudinea</taxon>
        <taxon>Rhynchobdellida</taxon>
        <taxon>Glossiphoniidae</taxon>
        <taxon>Helobdella</taxon>
    </lineage>
</organism>
<feature type="domain" description="WSC" evidence="2">
    <location>
        <begin position="27"/>
        <end position="87"/>
    </location>
</feature>